<gene>
    <name evidence="7" type="ORF">IT779_10750</name>
</gene>
<dbReference type="AlphaFoldDB" id="A0A931IBG8"/>
<reference evidence="7" key="1">
    <citation type="submission" date="2020-11" db="EMBL/GenBank/DDBJ databases">
        <title>Nocardia NEAU-351.nov., a novel actinomycete isolated from the cow dung.</title>
        <authorList>
            <person name="Zhang X."/>
        </authorList>
    </citation>
    <scope>NUCLEOTIDE SEQUENCE</scope>
    <source>
        <strain evidence="7">NEAU-351</strain>
    </source>
</reference>
<dbReference type="GO" id="GO:0005886">
    <property type="term" value="C:plasma membrane"/>
    <property type="evidence" value="ECO:0007669"/>
    <property type="project" value="TreeGrafter"/>
</dbReference>
<accession>A0A931IBG8</accession>
<dbReference type="InterPro" id="IPR005226">
    <property type="entry name" value="UPF0014_fam"/>
</dbReference>
<protein>
    <submittedName>
        <fullName evidence="7">ABC transporter permease</fullName>
    </submittedName>
</protein>
<keyword evidence="5 6" id="KW-0472">Membrane</keyword>
<evidence type="ECO:0000256" key="5">
    <source>
        <dbReference type="ARBA" id="ARBA00023136"/>
    </source>
</evidence>
<dbReference type="Pfam" id="PF03649">
    <property type="entry name" value="UPF0014"/>
    <property type="match status" value="1"/>
</dbReference>
<evidence type="ECO:0000313" key="8">
    <source>
        <dbReference type="Proteomes" id="UP000655751"/>
    </source>
</evidence>
<organism evidence="7 8">
    <name type="scientific">Nocardia bovistercoris</name>
    <dbReference type="NCBI Taxonomy" id="2785916"/>
    <lineage>
        <taxon>Bacteria</taxon>
        <taxon>Bacillati</taxon>
        <taxon>Actinomycetota</taxon>
        <taxon>Actinomycetes</taxon>
        <taxon>Mycobacteriales</taxon>
        <taxon>Nocardiaceae</taxon>
        <taxon>Nocardia</taxon>
    </lineage>
</organism>
<sequence length="247" mass="24674">MDSAVRPGVALAVLCVVMVAGAALLYRVAGLGAASVAPKAAIRGAVQLGLVALVLAAALTRLWSSLLVLAVMFVAAVLTSARRASAGWSSGWLAMAIGAGVGVVLPLMLFSAVVPPTGVAVVPVGGIVLGGTMTATSLAARRGLDAVEQRWGEVEAALSLGFTDREARLEVVRPTAGDALLPGVDQTRTVGVVALPGAFVGVLLASGSAAEAAAVQMLVLIGLLLSQACAVAVTVELIARSMVHRGR</sequence>
<dbReference type="Proteomes" id="UP000655751">
    <property type="component" value="Unassembled WGS sequence"/>
</dbReference>
<comment type="similarity">
    <text evidence="2">Belongs to the UPF0014 family.</text>
</comment>
<feature type="transmembrane region" description="Helical" evidence="6">
    <location>
        <begin position="65"/>
        <end position="81"/>
    </location>
</feature>
<feature type="transmembrane region" description="Helical" evidence="6">
    <location>
        <begin position="6"/>
        <end position="28"/>
    </location>
</feature>
<feature type="transmembrane region" description="Helical" evidence="6">
    <location>
        <begin position="120"/>
        <end position="140"/>
    </location>
</feature>
<dbReference type="EMBL" id="JADMLG010000003">
    <property type="protein sequence ID" value="MBH0776763.1"/>
    <property type="molecule type" value="Genomic_DNA"/>
</dbReference>
<comment type="caution">
    <text evidence="7">The sequence shown here is derived from an EMBL/GenBank/DDBJ whole genome shotgun (WGS) entry which is preliminary data.</text>
</comment>
<proteinExistence type="inferred from homology"/>
<evidence type="ECO:0000256" key="2">
    <source>
        <dbReference type="ARBA" id="ARBA00005268"/>
    </source>
</evidence>
<dbReference type="RefSeq" id="WP_196149077.1">
    <property type="nucleotide sequence ID" value="NZ_JADMLG010000003.1"/>
</dbReference>
<evidence type="ECO:0000256" key="1">
    <source>
        <dbReference type="ARBA" id="ARBA00004141"/>
    </source>
</evidence>
<dbReference type="PANTHER" id="PTHR30028:SF0">
    <property type="entry name" value="PROTEIN ALUMINUM SENSITIVE 3"/>
    <property type="match status" value="1"/>
</dbReference>
<evidence type="ECO:0000256" key="3">
    <source>
        <dbReference type="ARBA" id="ARBA00022692"/>
    </source>
</evidence>
<comment type="subcellular location">
    <subcellularLocation>
        <location evidence="1">Membrane</location>
        <topology evidence="1">Multi-pass membrane protein</topology>
    </subcellularLocation>
</comment>
<feature type="transmembrane region" description="Helical" evidence="6">
    <location>
        <begin position="215"/>
        <end position="239"/>
    </location>
</feature>
<name>A0A931IBG8_9NOCA</name>
<evidence type="ECO:0000256" key="4">
    <source>
        <dbReference type="ARBA" id="ARBA00022989"/>
    </source>
</evidence>
<keyword evidence="8" id="KW-1185">Reference proteome</keyword>
<evidence type="ECO:0000256" key="6">
    <source>
        <dbReference type="SAM" id="Phobius"/>
    </source>
</evidence>
<evidence type="ECO:0000313" key="7">
    <source>
        <dbReference type="EMBL" id="MBH0776763.1"/>
    </source>
</evidence>
<feature type="transmembrane region" description="Helical" evidence="6">
    <location>
        <begin position="93"/>
        <end position="114"/>
    </location>
</feature>
<feature type="transmembrane region" description="Helical" evidence="6">
    <location>
        <begin position="190"/>
        <end position="209"/>
    </location>
</feature>
<dbReference type="PANTHER" id="PTHR30028">
    <property type="entry name" value="UPF0014 INNER MEMBRANE PROTEIN YBBM-RELATED"/>
    <property type="match status" value="1"/>
</dbReference>
<keyword evidence="4 6" id="KW-1133">Transmembrane helix</keyword>
<keyword evidence="3 6" id="KW-0812">Transmembrane</keyword>